<protein>
    <submittedName>
        <fullName evidence="2">Bacteriocin biosynthesis cyclodehydratase domain-containing protein</fullName>
    </submittedName>
</protein>
<gene>
    <name evidence="2" type="ORF">GA0070612_0519</name>
</gene>
<evidence type="ECO:0000313" key="3">
    <source>
        <dbReference type="Proteomes" id="UP000198224"/>
    </source>
</evidence>
<dbReference type="InterPro" id="IPR029479">
    <property type="entry name" value="Nitroreductase"/>
</dbReference>
<dbReference type="NCBIfam" id="TIGR03882">
    <property type="entry name" value="cyclo_dehyd_2"/>
    <property type="match status" value="1"/>
</dbReference>
<evidence type="ECO:0000313" key="2">
    <source>
        <dbReference type="EMBL" id="SCE72283.1"/>
    </source>
</evidence>
<organism evidence="2 3">
    <name type="scientific">Micromonospora chokoriensis</name>
    <dbReference type="NCBI Taxonomy" id="356851"/>
    <lineage>
        <taxon>Bacteria</taxon>
        <taxon>Bacillati</taxon>
        <taxon>Actinomycetota</taxon>
        <taxon>Actinomycetes</taxon>
        <taxon>Micromonosporales</taxon>
        <taxon>Micromonosporaceae</taxon>
        <taxon>Micromonospora</taxon>
    </lineage>
</organism>
<proteinExistence type="predicted"/>
<dbReference type="InterPro" id="IPR000415">
    <property type="entry name" value="Nitroreductase-like"/>
</dbReference>
<dbReference type="PANTHER" id="PTHR43745">
    <property type="entry name" value="NITROREDUCTASE MJ1384-RELATED"/>
    <property type="match status" value="1"/>
</dbReference>
<reference evidence="3" key="1">
    <citation type="submission" date="2016-06" db="EMBL/GenBank/DDBJ databases">
        <authorList>
            <person name="Varghese N."/>
            <person name="Submissions Spin"/>
        </authorList>
    </citation>
    <scope>NUCLEOTIDE SEQUENCE [LARGE SCALE GENOMIC DNA]</scope>
    <source>
        <strain evidence="3">DSM 45160</strain>
    </source>
</reference>
<dbReference type="RefSeq" id="WP_088986454.1">
    <property type="nucleotide sequence ID" value="NZ_LT607409.1"/>
</dbReference>
<dbReference type="GO" id="GO:0016491">
    <property type="term" value="F:oxidoreductase activity"/>
    <property type="evidence" value="ECO:0007669"/>
    <property type="project" value="InterPro"/>
</dbReference>
<keyword evidence="3" id="KW-1185">Reference proteome</keyword>
<dbReference type="Gene3D" id="3.90.930.60">
    <property type="match status" value="1"/>
</dbReference>
<evidence type="ECO:0000259" key="1">
    <source>
        <dbReference type="Pfam" id="PF00881"/>
    </source>
</evidence>
<accession>A0A1C4UKR0</accession>
<dbReference type="SUPFAM" id="SSF55469">
    <property type="entry name" value="FMN-dependent nitroreductase-like"/>
    <property type="match status" value="1"/>
</dbReference>
<dbReference type="Gene3D" id="3.40.50.720">
    <property type="entry name" value="NAD(P)-binding Rossmann-like Domain"/>
    <property type="match status" value="1"/>
</dbReference>
<dbReference type="Pfam" id="PF00881">
    <property type="entry name" value="Nitroreductase"/>
    <property type="match status" value="1"/>
</dbReference>
<name>A0A1C4UKR0_9ACTN</name>
<sequence length="557" mass="58466">MSDDVRVRLCRGLAVVPTEESLVVQGSGPRHVFRGRAAGTLLPRLLPLLDGFRDRQEIAAELGLPPERLDRPLALLDQRGLLESAAPPRRGGAPEHVVDYHSRSLDGNGGHPGTGALLDALAVVAVHVVGPAEVARAVAADLRECGVGEVSCGPLTETGVEALSGAERSLVVVVEESRDPSAVERVAGLCAPHAVPVLRVAADRTHLEIGPCFVPGLTACPGCLRRGRVEAGWPGAETSEATAGKAAGIADATAGETLAGLAATEVLGIVSGASLRAPTTVTRIDLDAWDTGQHVVVPYPDCPCDDAGGDGPQPDLVDIGLWMTERVLPAALRAGPPSRAVRRKWRELADERPVHHAHPRRGLATERLPLPGTFGDGVRRTAPGSLHQPLVADLLARVAGRRRGEADGPSQRWVPSGGQLGSVELHLVTETGVADLPGTIFRYDDVNHALIALRADAVPLADALAGTDLPADRLDAALVFTAAHDRVAGKYQDFAYRLTHLDAGCAVTQLAAVASAHGLRTEFATRWDESLAELLDLQPTGRYVTVVAGLHRGETCH</sequence>
<feature type="domain" description="Nitroreductase" evidence="1">
    <location>
        <begin position="406"/>
        <end position="547"/>
    </location>
</feature>
<dbReference type="Proteomes" id="UP000198224">
    <property type="component" value="Chromosome I"/>
</dbReference>
<dbReference type="Gene3D" id="3.40.109.10">
    <property type="entry name" value="NADH Oxidase"/>
    <property type="match status" value="1"/>
</dbReference>
<dbReference type="InterPro" id="IPR022291">
    <property type="entry name" value="Bacteriocin_synth_cyclodeHase"/>
</dbReference>
<dbReference type="EMBL" id="LT607409">
    <property type="protein sequence ID" value="SCE72283.1"/>
    <property type="molecule type" value="Genomic_DNA"/>
</dbReference>
<dbReference type="PANTHER" id="PTHR43745:SF2">
    <property type="entry name" value="NITROREDUCTASE MJ1384-RELATED"/>
    <property type="match status" value="1"/>
</dbReference>
<dbReference type="AlphaFoldDB" id="A0A1C4UKR0"/>
<dbReference type="InterPro" id="IPR052544">
    <property type="entry name" value="Bacteriocin_Proc_Enz"/>
</dbReference>